<evidence type="ECO:0000256" key="2">
    <source>
        <dbReference type="SAM" id="MobiDB-lite"/>
    </source>
</evidence>
<protein>
    <submittedName>
        <fullName evidence="5">Uncharacterized protein LOC113039161</fullName>
    </submittedName>
</protein>
<dbReference type="PROSITE" id="PS50118">
    <property type="entry name" value="HMG_BOX_2"/>
    <property type="match status" value="1"/>
</dbReference>
<feature type="region of interest" description="Disordered" evidence="2">
    <location>
        <begin position="1"/>
        <end position="57"/>
    </location>
</feature>
<evidence type="ECO:0000313" key="5">
    <source>
        <dbReference type="RefSeq" id="XP_026052842.1"/>
    </source>
</evidence>
<dbReference type="PANTHER" id="PTHR47279:SF1">
    <property type="entry name" value="TRANSCRIPTION FACTOR SOX-30"/>
    <property type="match status" value="1"/>
</dbReference>
<dbReference type="AlphaFoldDB" id="A0A6P6J3B9"/>
<dbReference type="Gene3D" id="1.10.30.10">
    <property type="entry name" value="High mobility group box domain"/>
    <property type="match status" value="1"/>
</dbReference>
<proteinExistence type="predicted"/>
<dbReference type="SUPFAM" id="SSF47095">
    <property type="entry name" value="HMG-box"/>
    <property type="match status" value="1"/>
</dbReference>
<dbReference type="InterPro" id="IPR052856">
    <property type="entry name" value="SOX30_TF"/>
</dbReference>
<dbReference type="GeneID" id="113039161"/>
<dbReference type="RefSeq" id="XP_026052842.1">
    <property type="nucleotide sequence ID" value="XM_026197057.1"/>
</dbReference>
<feature type="DNA-binding region" description="HMG box" evidence="1">
    <location>
        <begin position="203"/>
        <end position="271"/>
    </location>
</feature>
<dbReference type="KEGG" id="caua:113039161"/>
<dbReference type="InterPro" id="IPR009071">
    <property type="entry name" value="HMG_box_dom"/>
</dbReference>
<name>A0A6P6J3B9_CARAU</name>
<evidence type="ECO:0000313" key="4">
    <source>
        <dbReference type="Proteomes" id="UP000515129"/>
    </source>
</evidence>
<dbReference type="GO" id="GO:0005634">
    <property type="term" value="C:nucleus"/>
    <property type="evidence" value="ECO:0007669"/>
    <property type="project" value="UniProtKB-UniRule"/>
</dbReference>
<sequence>MDKHPKMRAKMRFRNDEKGSTTDEPVPKSTKTVENCILKKPGPPVKAQRVSEPTDVNRLTTHRQDHPQEEDFNSINRPLTRDFGNNQDNADWVTFPLYPSGQTSMALNADNAIPQVFSVKDMPRSFNCNLSSEAPFSKINNQPISETYFPIVTHQPIRAASEINREPISEASVQINTRGLNFTQPPSGAESEVPRSQNRKVSIKRPMNAFFLWSKIHRAAVSKANPNASNCDISVQLGLEWHKLSEDQKKPYYEEARRIMAQHMEKYPDWVYKPCRVKNKHSASRRPSVVPATQICTPMILTWTQRPNPYPEPLTSAREQNSLSSSANINQAMEMQHGFLNTDQCPLSAPQCIFSADLHMTGQQFYPAESMPCSSSSSYLIDLMSHYEDLRHEVPVQNCEYCLYYDN</sequence>
<dbReference type="Pfam" id="PF00505">
    <property type="entry name" value="HMG_box"/>
    <property type="match status" value="1"/>
</dbReference>
<dbReference type="SMART" id="SM00398">
    <property type="entry name" value="HMG"/>
    <property type="match status" value="1"/>
</dbReference>
<dbReference type="GO" id="GO:1990837">
    <property type="term" value="F:sequence-specific double-stranded DNA binding"/>
    <property type="evidence" value="ECO:0007669"/>
    <property type="project" value="TreeGrafter"/>
</dbReference>
<dbReference type="Proteomes" id="UP000515129">
    <property type="component" value="Chromosome 21"/>
</dbReference>
<evidence type="ECO:0000259" key="3">
    <source>
        <dbReference type="PROSITE" id="PS50118"/>
    </source>
</evidence>
<dbReference type="InterPro" id="IPR036910">
    <property type="entry name" value="HMG_box_dom_sf"/>
</dbReference>
<accession>A0A6P6J3B9</accession>
<keyword evidence="1" id="KW-0539">Nucleus</keyword>
<keyword evidence="1" id="KW-0238">DNA-binding</keyword>
<feature type="domain" description="HMG box" evidence="3">
    <location>
        <begin position="203"/>
        <end position="271"/>
    </location>
</feature>
<dbReference type="OrthoDB" id="6247875at2759"/>
<evidence type="ECO:0000256" key="1">
    <source>
        <dbReference type="PROSITE-ProRule" id="PRU00267"/>
    </source>
</evidence>
<organism evidence="4 5">
    <name type="scientific">Carassius auratus</name>
    <name type="common">Goldfish</name>
    <dbReference type="NCBI Taxonomy" id="7957"/>
    <lineage>
        <taxon>Eukaryota</taxon>
        <taxon>Metazoa</taxon>
        <taxon>Chordata</taxon>
        <taxon>Craniata</taxon>
        <taxon>Vertebrata</taxon>
        <taxon>Euteleostomi</taxon>
        <taxon>Actinopterygii</taxon>
        <taxon>Neopterygii</taxon>
        <taxon>Teleostei</taxon>
        <taxon>Ostariophysi</taxon>
        <taxon>Cypriniformes</taxon>
        <taxon>Cyprinidae</taxon>
        <taxon>Cyprininae</taxon>
        <taxon>Carassius</taxon>
    </lineage>
</organism>
<feature type="compositionally biased region" description="Basic residues" evidence="2">
    <location>
        <begin position="1"/>
        <end position="12"/>
    </location>
</feature>
<dbReference type="GO" id="GO:0000981">
    <property type="term" value="F:DNA-binding transcription factor activity, RNA polymerase II-specific"/>
    <property type="evidence" value="ECO:0007669"/>
    <property type="project" value="TreeGrafter"/>
</dbReference>
<keyword evidence="4" id="KW-1185">Reference proteome</keyword>
<dbReference type="PANTHER" id="PTHR47279">
    <property type="entry name" value="TRANSCRIPTION FACTOR SOX-30"/>
    <property type="match status" value="1"/>
</dbReference>
<gene>
    <name evidence="5" type="primary">LOC113039161</name>
</gene>
<reference evidence="5" key="1">
    <citation type="submission" date="2025-08" db="UniProtKB">
        <authorList>
            <consortium name="RefSeq"/>
        </authorList>
    </citation>
    <scope>IDENTIFICATION</scope>
    <source>
        <strain evidence="5">Wakin</strain>
        <tissue evidence="5">Muscle</tissue>
    </source>
</reference>